<dbReference type="InterPro" id="IPR003615">
    <property type="entry name" value="HNH_nuc"/>
</dbReference>
<dbReference type="OrthoDB" id="388551at2"/>
<dbReference type="SUPFAM" id="SSF54171">
    <property type="entry name" value="DNA-binding domain"/>
    <property type="match status" value="1"/>
</dbReference>
<evidence type="ECO:0000313" key="2">
    <source>
        <dbReference type="EMBL" id="TDR82188.1"/>
    </source>
</evidence>
<keyword evidence="3" id="KW-1185">Reference proteome</keyword>
<reference evidence="2 3" key="1">
    <citation type="submission" date="2019-03" db="EMBL/GenBank/DDBJ databases">
        <title>Genomic Encyclopedia of Type Strains, Phase III (KMG-III): the genomes of soil and plant-associated and newly described type strains.</title>
        <authorList>
            <person name="Whitman W."/>
        </authorList>
    </citation>
    <scope>NUCLEOTIDE SEQUENCE [LARGE SCALE GENOMIC DNA]</scope>
    <source>
        <strain evidence="2 3">CECT 8976</strain>
    </source>
</reference>
<dbReference type="Gene3D" id="3.90.75.20">
    <property type="match status" value="1"/>
</dbReference>
<organism evidence="2 3">
    <name type="scientific">Paludibacterium purpuratum</name>
    <dbReference type="NCBI Taxonomy" id="1144873"/>
    <lineage>
        <taxon>Bacteria</taxon>
        <taxon>Pseudomonadati</taxon>
        <taxon>Pseudomonadota</taxon>
        <taxon>Betaproteobacteria</taxon>
        <taxon>Neisseriales</taxon>
        <taxon>Chromobacteriaceae</taxon>
        <taxon>Paludibacterium</taxon>
    </lineage>
</organism>
<name>A0A4R7BBB2_9NEIS</name>
<keyword evidence="2" id="KW-0255">Endonuclease</keyword>
<protein>
    <submittedName>
        <fullName evidence="2">HNH endonuclease</fullName>
    </submittedName>
</protein>
<dbReference type="InterPro" id="IPR016177">
    <property type="entry name" value="DNA-bd_dom_sf"/>
</dbReference>
<dbReference type="AlphaFoldDB" id="A0A4R7BBB2"/>
<evidence type="ECO:0000313" key="3">
    <source>
        <dbReference type="Proteomes" id="UP000295611"/>
    </source>
</evidence>
<dbReference type="GO" id="GO:0004519">
    <property type="term" value="F:endonuclease activity"/>
    <property type="evidence" value="ECO:0007669"/>
    <property type="project" value="UniProtKB-KW"/>
</dbReference>
<dbReference type="GO" id="GO:0003677">
    <property type="term" value="F:DNA binding"/>
    <property type="evidence" value="ECO:0007669"/>
    <property type="project" value="InterPro"/>
</dbReference>
<gene>
    <name evidence="2" type="ORF">DFP86_102302</name>
</gene>
<keyword evidence="2" id="KW-0540">Nuclease</keyword>
<dbReference type="RefSeq" id="WP_133678605.1">
    <property type="nucleotide sequence ID" value="NZ_SNZP01000002.1"/>
</dbReference>
<comment type="caution">
    <text evidence="2">The sequence shown here is derived from an EMBL/GenBank/DDBJ whole genome shotgun (WGS) entry which is preliminary data.</text>
</comment>
<dbReference type="EMBL" id="SNZP01000002">
    <property type="protein sequence ID" value="TDR82188.1"/>
    <property type="molecule type" value="Genomic_DNA"/>
</dbReference>
<feature type="domain" description="HNH nuclease" evidence="1">
    <location>
        <begin position="69"/>
        <end position="107"/>
    </location>
</feature>
<proteinExistence type="predicted"/>
<dbReference type="InterPro" id="IPR044925">
    <property type="entry name" value="His-Me_finger_sf"/>
</dbReference>
<dbReference type="SUPFAM" id="SSF54060">
    <property type="entry name" value="His-Me finger endonucleases"/>
    <property type="match status" value="1"/>
</dbReference>
<dbReference type="Pfam" id="PF13392">
    <property type="entry name" value="HNH_3"/>
    <property type="match status" value="1"/>
</dbReference>
<evidence type="ECO:0000259" key="1">
    <source>
        <dbReference type="Pfam" id="PF13392"/>
    </source>
</evidence>
<sequence length="178" mass="19961">MAYVISFTVPGTPVGKGLTADQLKQIVSYDKKTGVFTWLTRMGPRHPGEVAGTKCRRGYLSICIHRKIYKAHRLAWLYVYGVWPSGQVDHIDNNKSNNAIANLRDVDQALNQRNRRIAKNDSETGVLGVSRWPDGRPGFKAQITVDGRCRYIGTFETMESAHEAYLLAKKNLHKGACL</sequence>
<dbReference type="Proteomes" id="UP000295611">
    <property type="component" value="Unassembled WGS sequence"/>
</dbReference>
<keyword evidence="2" id="KW-0378">Hydrolase</keyword>
<accession>A0A4R7BBB2</accession>